<sequence length="83" mass="9512">MDKNLRSKFTSLLYHISDKVVKTLILLDTIQQQVAVAQSVELKARFQSADKNLRSKFTALLYHISDKVVKTLILLDTIQQQPL</sequence>
<evidence type="ECO:0000313" key="2">
    <source>
        <dbReference type="Proteomes" id="UP000315128"/>
    </source>
</evidence>
<keyword evidence="2" id="KW-1185">Reference proteome</keyword>
<dbReference type="Proteomes" id="UP000315128">
    <property type="component" value="Chromosome"/>
</dbReference>
<reference evidence="1 2" key="1">
    <citation type="submission" date="2019-07" db="EMBL/GenBank/DDBJ databases">
        <title>Genome sequencing of KACC 19320.</title>
        <authorList>
            <person name="Heo J."/>
            <person name="Kim S.-J."/>
            <person name="Kim J.-S."/>
            <person name="Hong S.-B."/>
            <person name="Kwon S.-W."/>
        </authorList>
    </citation>
    <scope>NUCLEOTIDE SEQUENCE [LARGE SCALE GENOMIC DNA]</scope>
    <source>
        <strain evidence="1 2">KACC 19320</strain>
    </source>
</reference>
<gene>
    <name evidence="1" type="ORF">FLP15_00960</name>
</gene>
<organism evidence="1 2">
    <name type="scientific">Lactococcus protaetiae</name>
    <dbReference type="NCBI Taxonomy" id="2592653"/>
    <lineage>
        <taxon>Bacteria</taxon>
        <taxon>Bacillati</taxon>
        <taxon>Bacillota</taxon>
        <taxon>Bacilli</taxon>
        <taxon>Lactobacillales</taxon>
        <taxon>Streptococcaceae</taxon>
        <taxon>Lactococcus</taxon>
    </lineage>
</organism>
<dbReference type="EMBL" id="CP041356">
    <property type="protein sequence ID" value="QDK70004.1"/>
    <property type="molecule type" value="Genomic_DNA"/>
</dbReference>
<evidence type="ECO:0000313" key="1">
    <source>
        <dbReference type="EMBL" id="QDK70004.1"/>
    </source>
</evidence>
<protein>
    <submittedName>
        <fullName evidence="1">Uncharacterized protein</fullName>
    </submittedName>
</protein>
<dbReference type="AlphaFoldDB" id="A0A514Z5X4"/>
<dbReference type="KEGG" id="lack:FLP15_00960"/>
<accession>A0A514Z5X4</accession>
<proteinExistence type="predicted"/>
<name>A0A514Z5X4_9LACT</name>